<dbReference type="GO" id="GO:0016020">
    <property type="term" value="C:membrane"/>
    <property type="evidence" value="ECO:0007669"/>
    <property type="project" value="InterPro"/>
</dbReference>
<dbReference type="Pfam" id="PF01497">
    <property type="entry name" value="Peripla_BP_2"/>
    <property type="match status" value="1"/>
</dbReference>
<dbReference type="InterPro" id="IPR019957">
    <property type="entry name" value="ABC_transptr_haem-bd_IsdE"/>
</dbReference>
<keyword evidence="7" id="KW-0479">Metal-binding</keyword>
<evidence type="ECO:0000256" key="10">
    <source>
        <dbReference type="ARBA" id="ARBA00023136"/>
    </source>
</evidence>
<organism evidence="17 18">
    <name type="scientific">Ammoniphilus oxalaticus</name>
    <dbReference type="NCBI Taxonomy" id="66863"/>
    <lineage>
        <taxon>Bacteria</taxon>
        <taxon>Bacillati</taxon>
        <taxon>Bacillota</taxon>
        <taxon>Bacilli</taxon>
        <taxon>Bacillales</taxon>
        <taxon>Paenibacillaceae</taxon>
        <taxon>Aneurinibacillus group</taxon>
        <taxon>Ammoniphilus</taxon>
    </lineage>
</organism>
<evidence type="ECO:0000256" key="2">
    <source>
        <dbReference type="ARBA" id="ARBA00008814"/>
    </source>
</evidence>
<reference evidence="17 18" key="1">
    <citation type="submission" date="2016-08" db="EMBL/GenBank/DDBJ databases">
        <title>Novel Firmicute Genomes.</title>
        <authorList>
            <person name="Poppleton D.I."/>
            <person name="Gribaldo S."/>
        </authorList>
    </citation>
    <scope>NUCLEOTIDE SEQUENCE [LARGE SCALE GENOMIC DNA]</scope>
    <source>
        <strain evidence="17 18">RAOx-1</strain>
    </source>
</reference>
<evidence type="ECO:0000256" key="12">
    <source>
        <dbReference type="ARBA" id="ARBA00023288"/>
    </source>
</evidence>
<evidence type="ECO:0000313" key="17">
    <source>
        <dbReference type="EMBL" id="RKD23227.1"/>
    </source>
</evidence>
<protein>
    <recommendedName>
        <fullName evidence="3">High-affinity heme uptake system protein IsdE</fullName>
    </recommendedName>
    <alternativeName>
        <fullName evidence="14">Iron-regulated surface determinant protein E</fullName>
    </alternativeName>
    <alternativeName>
        <fullName evidence="13">Staphylococcal iron-regulated protein F</fullName>
    </alternativeName>
</protein>
<comment type="similarity">
    <text evidence="2">Belongs to the bacterial solute-binding protein 8 family.</text>
</comment>
<evidence type="ECO:0000256" key="11">
    <source>
        <dbReference type="ARBA" id="ARBA00023139"/>
    </source>
</evidence>
<evidence type="ECO:0000256" key="6">
    <source>
        <dbReference type="ARBA" id="ARBA00022617"/>
    </source>
</evidence>
<evidence type="ECO:0000256" key="13">
    <source>
        <dbReference type="ARBA" id="ARBA00031148"/>
    </source>
</evidence>
<keyword evidence="5" id="KW-1003">Cell membrane</keyword>
<evidence type="ECO:0000256" key="7">
    <source>
        <dbReference type="ARBA" id="ARBA00022723"/>
    </source>
</evidence>
<dbReference type="GO" id="GO:0020037">
    <property type="term" value="F:heme binding"/>
    <property type="evidence" value="ECO:0007669"/>
    <property type="project" value="InterPro"/>
</dbReference>
<evidence type="ECO:0000259" key="16">
    <source>
        <dbReference type="PROSITE" id="PS50983"/>
    </source>
</evidence>
<evidence type="ECO:0000256" key="14">
    <source>
        <dbReference type="ARBA" id="ARBA00031463"/>
    </source>
</evidence>
<evidence type="ECO:0000256" key="5">
    <source>
        <dbReference type="ARBA" id="ARBA00022475"/>
    </source>
</evidence>
<feature type="domain" description="Fe/B12 periplasmic-binding" evidence="16">
    <location>
        <begin position="41"/>
        <end position="294"/>
    </location>
</feature>
<dbReference type="Proteomes" id="UP000284219">
    <property type="component" value="Unassembled WGS sequence"/>
</dbReference>
<dbReference type="SUPFAM" id="SSF53807">
    <property type="entry name" value="Helical backbone' metal receptor"/>
    <property type="match status" value="1"/>
</dbReference>
<keyword evidence="9" id="KW-0408">Iron</keyword>
<comment type="caution">
    <text evidence="17">The sequence shown here is derived from an EMBL/GenBank/DDBJ whole genome shotgun (WGS) entry which is preliminary data.</text>
</comment>
<dbReference type="GO" id="GO:0015886">
    <property type="term" value="P:heme transport"/>
    <property type="evidence" value="ECO:0007669"/>
    <property type="project" value="InterPro"/>
</dbReference>
<accession>A0A419SHG8</accession>
<dbReference type="InterPro" id="IPR002491">
    <property type="entry name" value="ABC_transptr_periplasmic_BD"/>
</dbReference>
<evidence type="ECO:0000256" key="9">
    <source>
        <dbReference type="ARBA" id="ARBA00023004"/>
    </source>
</evidence>
<dbReference type="GO" id="GO:0071281">
    <property type="term" value="P:cellular response to iron ion"/>
    <property type="evidence" value="ECO:0007669"/>
    <property type="project" value="TreeGrafter"/>
</dbReference>
<keyword evidence="8 15" id="KW-0732">Signal</keyword>
<proteinExistence type="inferred from homology"/>
<dbReference type="OrthoDB" id="66025at2"/>
<evidence type="ECO:0000256" key="3">
    <source>
        <dbReference type="ARBA" id="ARBA00015862"/>
    </source>
</evidence>
<evidence type="ECO:0000256" key="1">
    <source>
        <dbReference type="ARBA" id="ARBA00001970"/>
    </source>
</evidence>
<dbReference type="PROSITE" id="PS50983">
    <property type="entry name" value="FE_B12_PBP"/>
    <property type="match status" value="1"/>
</dbReference>
<dbReference type="PANTHER" id="PTHR30535">
    <property type="entry name" value="VITAMIN B12-BINDING PROTEIN"/>
    <property type="match status" value="1"/>
</dbReference>
<dbReference type="InterPro" id="IPR050902">
    <property type="entry name" value="ABC_Transporter_SBP"/>
</dbReference>
<keyword evidence="10" id="KW-0472">Membrane</keyword>
<dbReference type="AlphaFoldDB" id="A0A419SHG8"/>
<dbReference type="NCBIfam" id="TIGR03659">
    <property type="entry name" value="IsdE"/>
    <property type="match status" value="1"/>
</dbReference>
<feature type="chain" id="PRO_5019552161" description="High-affinity heme uptake system protein IsdE" evidence="15">
    <location>
        <begin position="30"/>
        <end position="294"/>
    </location>
</feature>
<evidence type="ECO:0000256" key="15">
    <source>
        <dbReference type="SAM" id="SignalP"/>
    </source>
</evidence>
<evidence type="ECO:0000256" key="4">
    <source>
        <dbReference type="ARBA" id="ARBA00022448"/>
    </source>
</evidence>
<feature type="signal peptide" evidence="15">
    <location>
        <begin position="1"/>
        <end position="29"/>
    </location>
</feature>
<dbReference type="GO" id="GO:0046872">
    <property type="term" value="F:metal ion binding"/>
    <property type="evidence" value="ECO:0007669"/>
    <property type="project" value="UniProtKB-KW"/>
</dbReference>
<dbReference type="Gene3D" id="3.40.50.1980">
    <property type="entry name" value="Nitrogenase molybdenum iron protein domain"/>
    <property type="match status" value="2"/>
</dbReference>
<gene>
    <name evidence="17" type="ORF">BEP19_11890</name>
</gene>
<comment type="cofactor">
    <cofactor evidence="1">
        <name>heme b</name>
        <dbReference type="ChEBI" id="CHEBI:60344"/>
    </cofactor>
</comment>
<evidence type="ECO:0000256" key="8">
    <source>
        <dbReference type="ARBA" id="ARBA00022729"/>
    </source>
</evidence>
<dbReference type="PANTHER" id="PTHR30535:SF36">
    <property type="entry name" value="HIGH-AFFINITY HEME UPTAKE SYSTEM PROTEIN ISDE"/>
    <property type="match status" value="1"/>
</dbReference>
<keyword evidence="18" id="KW-1185">Reference proteome</keyword>
<name>A0A419SHG8_9BACL</name>
<dbReference type="PROSITE" id="PS51257">
    <property type="entry name" value="PROKAR_LIPOPROTEIN"/>
    <property type="match status" value="1"/>
</dbReference>
<keyword evidence="6" id="KW-0349">Heme</keyword>
<sequence>MLKIKRKTLALSIPLLLGLMIGCSSEQPAAPTAVDGADEHRIVSTTVAFTEIMDVLELDLVGIPTSSKPLPPRYDGITEVGFVKNPDLEVIKWLKPTEVLSVSTLEYDLKPIFGSADINANFLNLDRVENMQQTIRTMGEKYDRPQQAADLAQKIDQKIGEIEKRIEGKEKPTVLILLGIPGSYLAATEHSYLGDLARLCGGINILAEQAVEYVAPNTEYLQEKNPDIILRAAHGMPEQVVEMFEQEFKENDIWKHFDAVKHDRVYDLEEEIFGTTGSLEVIKALDEMMNLLYP</sequence>
<evidence type="ECO:0000313" key="18">
    <source>
        <dbReference type="Proteomes" id="UP000284219"/>
    </source>
</evidence>
<dbReference type="EMBL" id="MCHY01000009">
    <property type="protein sequence ID" value="RKD23227.1"/>
    <property type="molecule type" value="Genomic_DNA"/>
</dbReference>
<keyword evidence="4" id="KW-0813">Transport</keyword>
<keyword evidence="11" id="KW-0564">Palmitate</keyword>
<keyword evidence="12" id="KW-0449">Lipoprotein</keyword>